<evidence type="ECO:0000313" key="3">
    <source>
        <dbReference type="Proteomes" id="UP000321938"/>
    </source>
</evidence>
<keyword evidence="1" id="KW-0472">Membrane</keyword>
<sequence>MINGSILGVLISITPIFFYSYVYVPEVKIWDNFLFTYDSGFYEDVRTSFWMIMTKIIPLFLLFIWFFTCRHWWYHSILVPISMYLYQSIGTINDDVIFFDNFDLIYMLPIMAIVIPSIYLIRAKMFDKINDADKTMQELEEEFMMKPKGIWGTIKQYF</sequence>
<keyword evidence="3" id="KW-1185">Reference proteome</keyword>
<evidence type="ECO:0000256" key="1">
    <source>
        <dbReference type="SAM" id="Phobius"/>
    </source>
</evidence>
<gene>
    <name evidence="2" type="ORF">ES692_00200</name>
</gene>
<dbReference type="AlphaFoldDB" id="A0A5C7BC66"/>
<dbReference type="STRING" id="1123037.GCA_000425305_00733"/>
<feature type="transmembrane region" description="Helical" evidence="1">
    <location>
        <begin position="104"/>
        <end position="121"/>
    </location>
</feature>
<comment type="caution">
    <text evidence="2">The sequence shown here is derived from an EMBL/GenBank/DDBJ whole genome shotgun (WGS) entry which is preliminary data.</text>
</comment>
<protein>
    <submittedName>
        <fullName evidence="2">Uncharacterized protein</fullName>
    </submittedName>
</protein>
<evidence type="ECO:0000313" key="2">
    <source>
        <dbReference type="EMBL" id="TXE20415.1"/>
    </source>
</evidence>
<dbReference type="Proteomes" id="UP000321938">
    <property type="component" value="Unassembled WGS sequence"/>
</dbReference>
<accession>A0A5C7BC66</accession>
<dbReference type="EMBL" id="VOSB01000001">
    <property type="protein sequence ID" value="TXE20415.1"/>
    <property type="molecule type" value="Genomic_DNA"/>
</dbReference>
<reference evidence="2 3" key="1">
    <citation type="submission" date="2019-08" db="EMBL/GenBank/DDBJ databases">
        <title>Genome of Psychroserpens burtonensis ACAM 167.</title>
        <authorList>
            <person name="Bowman J.P."/>
        </authorList>
    </citation>
    <scope>NUCLEOTIDE SEQUENCE [LARGE SCALE GENOMIC DNA]</scope>
    <source>
        <strain evidence="2 3">ACAM 167</strain>
    </source>
</reference>
<dbReference type="OrthoDB" id="1446731at2"/>
<feature type="transmembrane region" description="Helical" evidence="1">
    <location>
        <begin position="48"/>
        <end position="67"/>
    </location>
</feature>
<feature type="transmembrane region" description="Helical" evidence="1">
    <location>
        <begin position="72"/>
        <end position="92"/>
    </location>
</feature>
<proteinExistence type="predicted"/>
<organism evidence="2 3">
    <name type="scientific">Psychroserpens burtonensis</name>
    <dbReference type="NCBI Taxonomy" id="49278"/>
    <lineage>
        <taxon>Bacteria</taxon>
        <taxon>Pseudomonadati</taxon>
        <taxon>Bacteroidota</taxon>
        <taxon>Flavobacteriia</taxon>
        <taxon>Flavobacteriales</taxon>
        <taxon>Flavobacteriaceae</taxon>
        <taxon>Psychroserpens</taxon>
    </lineage>
</organism>
<feature type="transmembrane region" description="Helical" evidence="1">
    <location>
        <begin position="7"/>
        <end position="24"/>
    </location>
</feature>
<name>A0A5C7BC66_9FLAO</name>
<keyword evidence="1" id="KW-0812">Transmembrane</keyword>
<keyword evidence="1" id="KW-1133">Transmembrane helix</keyword>